<dbReference type="Proteomes" id="UP000030140">
    <property type="component" value="Unassembled WGS sequence"/>
</dbReference>
<evidence type="ECO:0000313" key="3">
    <source>
        <dbReference type="Proteomes" id="UP000030140"/>
    </source>
</evidence>
<dbReference type="AlphaFoldDB" id="A0A0A2H040"/>
<keyword evidence="1" id="KW-0812">Transmembrane</keyword>
<dbReference type="OrthoDB" id="1433813at2"/>
<name>A0A0A2H040_9FLAO</name>
<evidence type="ECO:0000313" key="2">
    <source>
        <dbReference type="EMBL" id="KGO07941.1"/>
    </source>
</evidence>
<comment type="caution">
    <text evidence="2">The sequence shown here is derived from an EMBL/GenBank/DDBJ whole genome shotgun (WGS) entry which is preliminary data.</text>
</comment>
<protein>
    <submittedName>
        <fullName evidence="2">Uncharacterized protein</fullName>
    </submittedName>
</protein>
<feature type="transmembrane region" description="Helical" evidence="1">
    <location>
        <begin position="12"/>
        <end position="31"/>
    </location>
</feature>
<feature type="transmembrane region" description="Helical" evidence="1">
    <location>
        <begin position="43"/>
        <end position="60"/>
    </location>
</feature>
<sequence length="139" mass="16175">MKHIHYNQNSWFWVTVLVLSLLCILAGTFEFYNFENPGINRKIAAAGFLLQVIYFFRYFIYKNDVQVTKNVIMIRLNSWNGKRIYFDHIASTDLTESTLIVTKTNGEQITFDAKGIHPEDLQKLNELLLSKSESHLKIG</sequence>
<gene>
    <name evidence="2" type="ORF">NV36_03220</name>
</gene>
<dbReference type="RefSeq" id="WP_035328672.1">
    <property type="nucleotide sequence ID" value="NZ_CP015125.1"/>
</dbReference>
<reference evidence="2 3" key="1">
    <citation type="submission" date="2014-10" db="EMBL/GenBank/DDBJ databases">
        <title>Draft genome sequence of the proteorhodopsin-containing marine bacterium Dokdonia donghaensis.</title>
        <authorList>
            <person name="Gomez-Consarnau L."/>
            <person name="Gonzalez J.M."/>
            <person name="Riedel T."/>
            <person name="Jaenicke S."/>
            <person name="Wagner-Doebler I."/>
            <person name="Fuhrman J.A."/>
        </authorList>
    </citation>
    <scope>NUCLEOTIDE SEQUENCE [LARGE SCALE GENOMIC DNA]</scope>
    <source>
        <strain evidence="2 3">DSW-1</strain>
    </source>
</reference>
<proteinExistence type="predicted"/>
<keyword evidence="1" id="KW-0472">Membrane</keyword>
<dbReference type="EMBL" id="JSAQ01000001">
    <property type="protein sequence ID" value="KGO07941.1"/>
    <property type="molecule type" value="Genomic_DNA"/>
</dbReference>
<organism evidence="2 3">
    <name type="scientific">Dokdonia donghaensis DSW-1</name>
    <dbReference type="NCBI Taxonomy" id="1300343"/>
    <lineage>
        <taxon>Bacteria</taxon>
        <taxon>Pseudomonadati</taxon>
        <taxon>Bacteroidota</taxon>
        <taxon>Flavobacteriia</taxon>
        <taxon>Flavobacteriales</taxon>
        <taxon>Flavobacteriaceae</taxon>
        <taxon>Dokdonia</taxon>
    </lineage>
</organism>
<evidence type="ECO:0000256" key="1">
    <source>
        <dbReference type="SAM" id="Phobius"/>
    </source>
</evidence>
<keyword evidence="1" id="KW-1133">Transmembrane helix</keyword>
<accession>A0A0A2H040</accession>
<keyword evidence="3" id="KW-1185">Reference proteome</keyword>